<dbReference type="PANTHER" id="PTHR43840">
    <property type="entry name" value="MITOCHONDRIAL METAL TRANSPORTER 1-RELATED"/>
    <property type="match status" value="1"/>
</dbReference>
<dbReference type="Gene3D" id="1.20.1510.10">
    <property type="entry name" value="Cation efflux protein transmembrane domain"/>
    <property type="match status" value="1"/>
</dbReference>
<keyword evidence="3 6" id="KW-0812">Transmembrane</keyword>
<keyword evidence="4 6" id="KW-1133">Transmembrane helix</keyword>
<dbReference type="InterPro" id="IPR050291">
    <property type="entry name" value="CDF_Transporter"/>
</dbReference>
<proteinExistence type="predicted"/>
<evidence type="ECO:0000256" key="1">
    <source>
        <dbReference type="ARBA" id="ARBA00004141"/>
    </source>
</evidence>
<keyword evidence="2" id="KW-0813">Transport</keyword>
<feature type="transmembrane region" description="Helical" evidence="6">
    <location>
        <begin position="112"/>
        <end position="135"/>
    </location>
</feature>
<reference evidence="8" key="1">
    <citation type="journal article" date="2022" name="Cell">
        <title>Design, construction, and in vivo augmentation of a complex gut microbiome.</title>
        <authorList>
            <person name="Cheng A.G."/>
            <person name="Ho P.Y."/>
            <person name="Aranda-Diaz A."/>
            <person name="Jain S."/>
            <person name="Yu F.B."/>
            <person name="Meng X."/>
            <person name="Wang M."/>
            <person name="Iakiviak M."/>
            <person name="Nagashima K."/>
            <person name="Zhao A."/>
            <person name="Murugkar P."/>
            <person name="Patil A."/>
            <person name="Atabakhsh K."/>
            <person name="Weakley A."/>
            <person name="Yan J."/>
            <person name="Brumbaugh A.R."/>
            <person name="Higginbottom S."/>
            <person name="Dimas A."/>
            <person name="Shiver A.L."/>
            <person name="Deutschbauer A."/>
            <person name="Neff N."/>
            <person name="Sonnenburg J.L."/>
            <person name="Huang K.C."/>
            <person name="Fischbach M.A."/>
        </authorList>
    </citation>
    <scope>NUCLEOTIDE SEQUENCE</scope>
    <source>
        <strain evidence="8">DSM 19829</strain>
    </source>
</reference>
<evidence type="ECO:0000256" key="3">
    <source>
        <dbReference type="ARBA" id="ARBA00022692"/>
    </source>
</evidence>
<dbReference type="EMBL" id="CP102290">
    <property type="protein sequence ID" value="UWP60366.1"/>
    <property type="molecule type" value="Genomic_DNA"/>
</dbReference>
<name>A0ABY5VK71_9FIRM</name>
<feature type="transmembrane region" description="Helical" evidence="6">
    <location>
        <begin position="12"/>
        <end position="32"/>
    </location>
</feature>
<protein>
    <submittedName>
        <fullName evidence="8">Cation diffusion facilitator family transporter</fullName>
    </submittedName>
</protein>
<evidence type="ECO:0000313" key="8">
    <source>
        <dbReference type="EMBL" id="UWP60366.1"/>
    </source>
</evidence>
<keyword evidence="5 6" id="KW-0472">Membrane</keyword>
<dbReference type="Proteomes" id="UP001060164">
    <property type="component" value="Chromosome"/>
</dbReference>
<dbReference type="RefSeq" id="WP_028529686.1">
    <property type="nucleotide sequence ID" value="NZ_CABLBR010000030.1"/>
</dbReference>
<evidence type="ECO:0000256" key="6">
    <source>
        <dbReference type="SAM" id="Phobius"/>
    </source>
</evidence>
<dbReference type="NCBIfam" id="TIGR01297">
    <property type="entry name" value="CDF"/>
    <property type="match status" value="1"/>
</dbReference>
<dbReference type="SUPFAM" id="SSF161111">
    <property type="entry name" value="Cation efflux protein transmembrane domain-like"/>
    <property type="match status" value="1"/>
</dbReference>
<gene>
    <name evidence="8" type="ORF">NQ502_04740</name>
</gene>
<evidence type="ECO:0000256" key="2">
    <source>
        <dbReference type="ARBA" id="ARBA00022448"/>
    </source>
</evidence>
<dbReference type="PANTHER" id="PTHR43840:SF50">
    <property type="entry name" value="MANGANESE EFFLUX SYSTEM PROTEIN MNES"/>
    <property type="match status" value="1"/>
</dbReference>
<feature type="transmembrane region" description="Helical" evidence="6">
    <location>
        <begin position="82"/>
        <end position="100"/>
    </location>
</feature>
<dbReference type="InterPro" id="IPR027469">
    <property type="entry name" value="Cation_efflux_TMD_sf"/>
</dbReference>
<organism evidence="8 9">
    <name type="scientific">Ruminococcus gauvreauii</name>
    <dbReference type="NCBI Taxonomy" id="438033"/>
    <lineage>
        <taxon>Bacteria</taxon>
        <taxon>Bacillati</taxon>
        <taxon>Bacillota</taxon>
        <taxon>Clostridia</taxon>
        <taxon>Eubacteriales</taxon>
        <taxon>Oscillospiraceae</taxon>
        <taxon>Ruminococcus</taxon>
    </lineage>
</organism>
<evidence type="ECO:0000259" key="7">
    <source>
        <dbReference type="Pfam" id="PF01545"/>
    </source>
</evidence>
<accession>A0ABY5VK71</accession>
<evidence type="ECO:0000256" key="4">
    <source>
        <dbReference type="ARBA" id="ARBA00022989"/>
    </source>
</evidence>
<dbReference type="Pfam" id="PF01545">
    <property type="entry name" value="Cation_efflux"/>
    <property type="match status" value="1"/>
</dbReference>
<dbReference type="InterPro" id="IPR058533">
    <property type="entry name" value="Cation_efflux_TM"/>
</dbReference>
<evidence type="ECO:0000313" key="9">
    <source>
        <dbReference type="Proteomes" id="UP001060164"/>
    </source>
</evidence>
<dbReference type="InterPro" id="IPR002524">
    <property type="entry name" value="Cation_efflux"/>
</dbReference>
<sequence length="357" mass="38906">MTGEISRRDRGGKMSIFMGFANMCLFIVYFIIGTAGNSISVISEGVDNLMDACSSLLLLLGFQISGREKDSRHPNGHGRIEYVIGLLISEMILLAAVVLGKESVKRLVHPEPVGALIPILLAAVIGSGVKLLLVFNIKKQNIELKSPALEAYQRNELADLKGIILVAVSPVLQHVTALPIDGIAGMIIAVMIAADGVKSFMKNVSLLLGEGLDKEETEEIRQLLSCYGDAVHLETFEFHDYGPEEKDGIMVLSVSTGMLPGDLQRITEDCREKIKNRLNINVSIYISLNKPGTAGSGFQARAHFGMFRKYLNRQTAKFSNLAIRNQTGYNLDIPSGHGVRTQGISGGEYGRNIDYRG</sequence>
<feature type="domain" description="Cation efflux protein transmembrane" evidence="7">
    <location>
        <begin position="18"/>
        <end position="208"/>
    </location>
</feature>
<comment type="subcellular location">
    <subcellularLocation>
        <location evidence="1">Membrane</location>
        <topology evidence="1">Multi-pass membrane protein</topology>
    </subcellularLocation>
</comment>
<keyword evidence="9" id="KW-1185">Reference proteome</keyword>
<evidence type="ECO:0000256" key="5">
    <source>
        <dbReference type="ARBA" id="ARBA00023136"/>
    </source>
</evidence>